<dbReference type="AlphaFoldDB" id="B9E257"/>
<dbReference type="PANTHER" id="PTHR46558:SF11">
    <property type="entry name" value="HTH-TYPE TRANSCRIPTIONAL REGULATOR XRE"/>
    <property type="match status" value="1"/>
</dbReference>
<dbReference type="SMART" id="SM00530">
    <property type="entry name" value="HTH_XRE"/>
    <property type="match status" value="1"/>
</dbReference>
<keyword evidence="2" id="KW-0812">Transmembrane</keyword>
<evidence type="ECO:0000259" key="3">
    <source>
        <dbReference type="PROSITE" id="PS50943"/>
    </source>
</evidence>
<dbReference type="Proteomes" id="UP000007969">
    <property type="component" value="Chromosome"/>
</dbReference>
<organism evidence="4 5">
    <name type="scientific">Clostridium kluyveri (strain NBRC 12016)</name>
    <dbReference type="NCBI Taxonomy" id="583346"/>
    <lineage>
        <taxon>Bacteria</taxon>
        <taxon>Bacillati</taxon>
        <taxon>Bacillota</taxon>
        <taxon>Clostridia</taxon>
        <taxon>Eubacteriales</taxon>
        <taxon>Clostridiaceae</taxon>
        <taxon>Clostridium</taxon>
    </lineage>
</organism>
<feature type="transmembrane region" description="Helical" evidence="2">
    <location>
        <begin position="34"/>
        <end position="54"/>
    </location>
</feature>
<dbReference type="Gene3D" id="2.10.109.10">
    <property type="entry name" value="Umud Fragment, subunit A"/>
    <property type="match status" value="1"/>
</dbReference>
<dbReference type="InterPro" id="IPR036286">
    <property type="entry name" value="LexA/Signal_pep-like_sf"/>
</dbReference>
<sequence length="257" mass="30377">MPTCYWRYFRQFSSNVSSFFRNFYNIISFLEIKYGFYCIYYKIYLGVGTIMNFAMRLRELREENNLTQGAIASILNLTKANISKYELGRLQPNIETLKLLSDHFNVSIDYLIGVTNIKKVESNYLSRIPIFQITKNHPSLFIAENISGYEYFDKPEELSKNYFFFKIEDNSMSNARIFKDDLVCIYKQDHIEDNKLMLIQVKNMGIILRRVLKCGDSLIILPENHKYRPIALSKKDLEEDSFKVIGKAVYVKFYIHE</sequence>
<dbReference type="InterPro" id="IPR015927">
    <property type="entry name" value="Peptidase_S24_S26A/B/C"/>
</dbReference>
<dbReference type="InterPro" id="IPR039418">
    <property type="entry name" value="LexA-like"/>
</dbReference>
<dbReference type="KEGG" id="ckr:CKR_1531"/>
<proteinExistence type="predicted"/>
<dbReference type="InterPro" id="IPR001387">
    <property type="entry name" value="Cro/C1-type_HTH"/>
</dbReference>
<dbReference type="PANTHER" id="PTHR46558">
    <property type="entry name" value="TRACRIPTIONAL REGULATORY PROTEIN-RELATED-RELATED"/>
    <property type="match status" value="1"/>
</dbReference>
<keyword evidence="2" id="KW-1133">Transmembrane helix</keyword>
<evidence type="ECO:0000313" key="5">
    <source>
        <dbReference type="Proteomes" id="UP000007969"/>
    </source>
</evidence>
<name>B9E257_CLOK1</name>
<reference evidence="5" key="1">
    <citation type="submission" date="2005-09" db="EMBL/GenBank/DDBJ databases">
        <title>Complete genome sequence of Clostridium kluyveri and comparative genomics of Clostridia species.</title>
        <authorList>
            <person name="Inui M."/>
            <person name="Nonaka H."/>
            <person name="Shinoda Y."/>
            <person name="Ikenaga Y."/>
            <person name="Abe M."/>
            <person name="Naito K."/>
            <person name="Vertes A.A."/>
            <person name="Yukawa H."/>
        </authorList>
    </citation>
    <scope>NUCLEOTIDE SEQUENCE [LARGE SCALE GENOMIC DNA]</scope>
    <source>
        <strain evidence="5">NBRC 12016</strain>
    </source>
</reference>
<evidence type="ECO:0000256" key="2">
    <source>
        <dbReference type="SAM" id="Phobius"/>
    </source>
</evidence>
<accession>B9E257</accession>
<protein>
    <recommendedName>
        <fullName evidence="3">HTH cro/C1-type domain-containing protein</fullName>
    </recommendedName>
</protein>
<dbReference type="Pfam" id="PF01381">
    <property type="entry name" value="HTH_3"/>
    <property type="match status" value="1"/>
</dbReference>
<dbReference type="GO" id="GO:0003677">
    <property type="term" value="F:DNA binding"/>
    <property type="evidence" value="ECO:0007669"/>
    <property type="project" value="UniProtKB-KW"/>
</dbReference>
<evidence type="ECO:0000256" key="1">
    <source>
        <dbReference type="ARBA" id="ARBA00023125"/>
    </source>
</evidence>
<dbReference type="CDD" id="cd06529">
    <property type="entry name" value="S24_LexA-like"/>
    <property type="match status" value="1"/>
</dbReference>
<dbReference type="PROSITE" id="PS50943">
    <property type="entry name" value="HTH_CROC1"/>
    <property type="match status" value="1"/>
</dbReference>
<dbReference type="EMBL" id="AP009049">
    <property type="protein sequence ID" value="BAH06582.1"/>
    <property type="molecule type" value="Genomic_DNA"/>
</dbReference>
<keyword evidence="2" id="KW-0472">Membrane</keyword>
<dbReference type="Pfam" id="PF00717">
    <property type="entry name" value="Peptidase_S24"/>
    <property type="match status" value="1"/>
</dbReference>
<dbReference type="SUPFAM" id="SSF47413">
    <property type="entry name" value="lambda repressor-like DNA-binding domains"/>
    <property type="match status" value="1"/>
</dbReference>
<feature type="domain" description="HTH cro/C1-type" evidence="3">
    <location>
        <begin position="57"/>
        <end position="111"/>
    </location>
</feature>
<evidence type="ECO:0000313" key="4">
    <source>
        <dbReference type="EMBL" id="BAH06582.1"/>
    </source>
</evidence>
<dbReference type="SUPFAM" id="SSF51306">
    <property type="entry name" value="LexA/Signal peptidase"/>
    <property type="match status" value="1"/>
</dbReference>
<dbReference type="HOGENOM" id="CLU_066192_1_1_9"/>
<dbReference type="CDD" id="cd00093">
    <property type="entry name" value="HTH_XRE"/>
    <property type="match status" value="1"/>
</dbReference>
<dbReference type="Gene3D" id="1.10.260.40">
    <property type="entry name" value="lambda repressor-like DNA-binding domains"/>
    <property type="match status" value="1"/>
</dbReference>
<dbReference type="InterPro" id="IPR010982">
    <property type="entry name" value="Lambda_DNA-bd_dom_sf"/>
</dbReference>
<gene>
    <name evidence="4" type="ordered locus">CKR_1531</name>
</gene>
<keyword evidence="1" id="KW-0238">DNA-binding</keyword>